<dbReference type="Gene3D" id="3.30.200.20">
    <property type="entry name" value="Phosphorylase Kinase, domain 1"/>
    <property type="match status" value="1"/>
</dbReference>
<dbReference type="PANTHER" id="PTHR27001:SF929">
    <property type="entry name" value="INTERLEUKIN 1 RECEPTOR-ASSOCIATED KINASE 1"/>
    <property type="match status" value="1"/>
</dbReference>
<dbReference type="GeneID" id="105028959"/>
<feature type="compositionally biased region" description="Polar residues" evidence="3">
    <location>
        <begin position="119"/>
        <end position="140"/>
    </location>
</feature>
<dbReference type="InterPro" id="IPR042747">
    <property type="entry name" value="IRAK3_death"/>
</dbReference>
<dbReference type="Pfam" id="PF00069">
    <property type="entry name" value="Pkinase"/>
    <property type="match status" value="1"/>
</dbReference>
<sequence length="643" mass="71115">MDYSTFLYDLSPGLMETFCDVIDSGVDNLGWRGLAARIATSWTEVRRSERIEATGKSPTRELLWAWAQQNKTLGDLLQVLEDMGHYRGIQLLLAQETTNSFPNSEPSKVVENPSPPESTMPSLSNYVSPDPGRNTSNHPVSSKGHNHRLLITQSDVIEGTRNFHQDMKIMEGKFSVIYRGMKGNQPFAVKLFKQVQKASWKKLWDVFRKEMEIHHLNQHPNILELLGCHSDGHMYWLAYPYMPNGSLFHRLHDQDVAASLSWQERLDIVKGVARAVHHLHMAQPCAVICANITSSNILLDERLQPKLSDFGMACLRPHSVGQTGTVTLDTTTCGTLGYLPDEYIRDGKLSVKLDVFSLGMVIMETLTGRKVREETPKHTLLRDVLKGVTEASGSVDSCLQFLDPRAGPCPHSLSSTLFRLALDCTSTRPRERPIMENVLQVLSQLLPLPCPPEDQPHTLTEWVPGSPASAAQAGHDAGPRRWPSMPVENDELHSYAKVNCLSAAVQTPDAVGGPCECSQSEVTYLSSGQRSQPLSKEEAGGRAGRGADEAGQSVRSTEVVDLYSSWPVQCSCSADGNGVGCEDCQANGFTSCPKELPQGDLSFSSLCIVDNPSKERLRNKIDLYKKGYIRTEELLSISLTTQE</sequence>
<evidence type="ECO:0000256" key="3">
    <source>
        <dbReference type="SAM" id="MobiDB-lite"/>
    </source>
</evidence>
<dbReference type="SMART" id="SM00005">
    <property type="entry name" value="DEATH"/>
    <property type="match status" value="1"/>
</dbReference>
<dbReference type="CDD" id="cd08796">
    <property type="entry name" value="Death_IRAK-M"/>
    <property type="match status" value="1"/>
</dbReference>
<evidence type="ECO:0000259" key="4">
    <source>
        <dbReference type="PROSITE" id="PS50011"/>
    </source>
</evidence>
<dbReference type="GeneTree" id="ENSGT00940000161222"/>
<dbReference type="PROSITE" id="PS50017">
    <property type="entry name" value="DEATH_DOMAIN"/>
    <property type="match status" value="1"/>
</dbReference>
<dbReference type="GO" id="GO:0007165">
    <property type="term" value="P:signal transduction"/>
    <property type="evidence" value="ECO:0007669"/>
    <property type="project" value="InterPro"/>
</dbReference>
<dbReference type="Ensembl" id="ENSELUT00000089782.1">
    <property type="protein sequence ID" value="ENSELUP00000084320.1"/>
    <property type="gene ID" value="ENSELUG00000012994.3"/>
</dbReference>
<feature type="domain" description="Death" evidence="5">
    <location>
        <begin position="31"/>
        <end position="96"/>
    </location>
</feature>
<reference evidence="6" key="3">
    <citation type="submission" date="2025-09" db="UniProtKB">
        <authorList>
            <consortium name="Ensembl"/>
        </authorList>
    </citation>
    <scope>IDENTIFICATION</scope>
</reference>
<reference evidence="6 7" key="1">
    <citation type="submission" date="2020-02" db="EMBL/GenBank/DDBJ databases">
        <title>Esox lucius (northern pike) genome, fEsoLuc1, primary haplotype.</title>
        <authorList>
            <person name="Myers G."/>
            <person name="Karagic N."/>
            <person name="Meyer A."/>
            <person name="Pippel M."/>
            <person name="Reichard M."/>
            <person name="Winkler S."/>
            <person name="Tracey A."/>
            <person name="Sims Y."/>
            <person name="Howe K."/>
            <person name="Rhie A."/>
            <person name="Formenti G."/>
            <person name="Durbin R."/>
            <person name="Fedrigo O."/>
            <person name="Jarvis E.D."/>
        </authorList>
    </citation>
    <scope>NUCLEOTIDE SEQUENCE [LARGE SCALE GENOMIC DNA]</scope>
</reference>
<dbReference type="Proteomes" id="UP000265140">
    <property type="component" value="Chromosome 18"/>
</dbReference>
<dbReference type="InterPro" id="IPR011009">
    <property type="entry name" value="Kinase-like_dom_sf"/>
</dbReference>
<dbReference type="GO" id="GO:0004672">
    <property type="term" value="F:protein kinase activity"/>
    <property type="evidence" value="ECO:0007669"/>
    <property type="project" value="InterPro"/>
</dbReference>
<protein>
    <recommendedName>
        <fullName evidence="8">Protein kinase domain-containing protein</fullName>
    </recommendedName>
</protein>
<proteinExistence type="predicted"/>
<feature type="region of interest" description="Disordered" evidence="3">
    <location>
        <begin position="99"/>
        <end position="145"/>
    </location>
</feature>
<evidence type="ECO:0000256" key="1">
    <source>
        <dbReference type="ARBA" id="ARBA00022741"/>
    </source>
</evidence>
<dbReference type="GO" id="GO:0005524">
    <property type="term" value="F:ATP binding"/>
    <property type="evidence" value="ECO:0007669"/>
    <property type="project" value="UniProtKB-KW"/>
</dbReference>
<reference evidence="6" key="2">
    <citation type="submission" date="2025-08" db="UniProtKB">
        <authorList>
            <consortium name="Ensembl"/>
        </authorList>
    </citation>
    <scope>IDENTIFICATION</scope>
</reference>
<evidence type="ECO:0000313" key="6">
    <source>
        <dbReference type="Ensembl" id="ENSELUP00000084320.1"/>
    </source>
</evidence>
<accession>A0AAY5K7V0</accession>
<evidence type="ECO:0000256" key="2">
    <source>
        <dbReference type="ARBA" id="ARBA00022840"/>
    </source>
</evidence>
<name>A0AAY5K7V0_ESOLU</name>
<dbReference type="InterPro" id="IPR000719">
    <property type="entry name" value="Prot_kinase_dom"/>
</dbReference>
<keyword evidence="7" id="KW-1185">Reference proteome</keyword>
<dbReference type="Gene3D" id="1.10.510.10">
    <property type="entry name" value="Transferase(Phosphotransferase) domain 1"/>
    <property type="match status" value="1"/>
</dbReference>
<dbReference type="SUPFAM" id="SSF56112">
    <property type="entry name" value="Protein kinase-like (PK-like)"/>
    <property type="match status" value="1"/>
</dbReference>
<dbReference type="SUPFAM" id="SSF47986">
    <property type="entry name" value="DEATH domain"/>
    <property type="match status" value="1"/>
</dbReference>
<feature type="compositionally biased region" description="Basic and acidic residues" evidence="3">
    <location>
        <begin position="535"/>
        <end position="548"/>
    </location>
</feature>
<dbReference type="InterPro" id="IPR000488">
    <property type="entry name" value="Death_dom"/>
</dbReference>
<feature type="domain" description="Protein kinase" evidence="4">
    <location>
        <begin position="163"/>
        <end position="446"/>
    </location>
</feature>
<dbReference type="PANTHER" id="PTHR27001">
    <property type="entry name" value="OS01G0253100 PROTEIN"/>
    <property type="match status" value="1"/>
</dbReference>
<organism evidence="6 7">
    <name type="scientific">Esox lucius</name>
    <name type="common">Northern pike</name>
    <dbReference type="NCBI Taxonomy" id="8010"/>
    <lineage>
        <taxon>Eukaryota</taxon>
        <taxon>Metazoa</taxon>
        <taxon>Chordata</taxon>
        <taxon>Craniata</taxon>
        <taxon>Vertebrata</taxon>
        <taxon>Euteleostomi</taxon>
        <taxon>Actinopterygii</taxon>
        <taxon>Neopterygii</taxon>
        <taxon>Teleostei</taxon>
        <taxon>Protacanthopterygii</taxon>
        <taxon>Esociformes</taxon>
        <taxon>Esocidae</taxon>
        <taxon>Esox</taxon>
    </lineage>
</organism>
<dbReference type="RefSeq" id="XP_010900327.2">
    <property type="nucleotide sequence ID" value="XM_010902025.4"/>
</dbReference>
<dbReference type="Pfam" id="PF00531">
    <property type="entry name" value="Death"/>
    <property type="match status" value="1"/>
</dbReference>
<dbReference type="AlphaFoldDB" id="A0AAY5K7V0"/>
<dbReference type="InterPro" id="IPR011029">
    <property type="entry name" value="DEATH-like_dom_sf"/>
</dbReference>
<dbReference type="GO" id="GO:0005886">
    <property type="term" value="C:plasma membrane"/>
    <property type="evidence" value="ECO:0007669"/>
    <property type="project" value="TreeGrafter"/>
</dbReference>
<gene>
    <name evidence="6" type="primary">IRAK3</name>
</gene>
<evidence type="ECO:0008006" key="8">
    <source>
        <dbReference type="Google" id="ProtNLM"/>
    </source>
</evidence>
<evidence type="ECO:0000259" key="5">
    <source>
        <dbReference type="PROSITE" id="PS50017"/>
    </source>
</evidence>
<evidence type="ECO:0000313" key="7">
    <source>
        <dbReference type="Proteomes" id="UP000265140"/>
    </source>
</evidence>
<dbReference type="PROSITE" id="PS50011">
    <property type="entry name" value="PROTEIN_KINASE_DOM"/>
    <property type="match status" value="1"/>
</dbReference>
<keyword evidence="1" id="KW-0547">Nucleotide-binding</keyword>
<dbReference type="Gene3D" id="1.10.533.10">
    <property type="entry name" value="Death Domain, Fas"/>
    <property type="match status" value="1"/>
</dbReference>
<keyword evidence="2" id="KW-0067">ATP-binding</keyword>
<feature type="region of interest" description="Disordered" evidence="3">
    <location>
        <begin position="526"/>
        <end position="554"/>
    </location>
</feature>